<feature type="transmembrane region" description="Helical" evidence="4">
    <location>
        <begin position="21"/>
        <end position="40"/>
    </location>
</feature>
<keyword evidence="4" id="KW-0472">Membrane</keyword>
<dbReference type="STRING" id="381306.AN478_02155"/>
<dbReference type="AlphaFoldDB" id="A0A0P9CX33"/>
<protein>
    <submittedName>
        <fullName evidence="5">Cytochrome oxidase Cu insertion factor, SCO1/SenC/PrrC family</fullName>
    </submittedName>
</protein>
<dbReference type="Gene3D" id="3.40.30.10">
    <property type="entry name" value="Glutaredoxin"/>
    <property type="match status" value="1"/>
</dbReference>
<keyword evidence="6" id="KW-1185">Reference proteome</keyword>
<keyword evidence="2" id="KW-0186">Copper</keyword>
<keyword evidence="3" id="KW-1015">Disulfide bond</keyword>
<dbReference type="SUPFAM" id="SSF52833">
    <property type="entry name" value="Thioredoxin-like"/>
    <property type="match status" value="1"/>
</dbReference>
<evidence type="ECO:0000313" key="6">
    <source>
        <dbReference type="Proteomes" id="UP000183104"/>
    </source>
</evidence>
<dbReference type="OrthoDB" id="9785445at2"/>
<evidence type="ECO:0000256" key="4">
    <source>
        <dbReference type="SAM" id="Phobius"/>
    </source>
</evidence>
<dbReference type="Proteomes" id="UP000183104">
    <property type="component" value="Unassembled WGS sequence"/>
</dbReference>
<keyword evidence="2" id="KW-0479">Metal-binding</keyword>
<feature type="disulfide bond" description="Redox-active" evidence="3">
    <location>
        <begin position="96"/>
        <end position="100"/>
    </location>
</feature>
<organism evidence="5 6">
    <name type="scientific">Thiohalorhabdus denitrificans</name>
    <dbReference type="NCBI Taxonomy" id="381306"/>
    <lineage>
        <taxon>Bacteria</taxon>
        <taxon>Pseudomonadati</taxon>
        <taxon>Pseudomonadota</taxon>
        <taxon>Gammaproteobacteria</taxon>
        <taxon>Thiohalorhabdales</taxon>
        <taxon>Thiohalorhabdaceae</taxon>
        <taxon>Thiohalorhabdus</taxon>
    </lineage>
</organism>
<sequence length="207" mass="22233">MQTQSQTGTTSAPERGSRAQLWLLLLVFVGPVIVAGVLYANADRWLGGTATGHHGQLVNPARPLQGLPVLDADGNRLGLEAIRGKWTLVYIGPGQCGQDCKSDLYGMRQAHKAQGKNIARVQRLFIARDGTLPDRAFLAEEHPNLEVGRLARGASLEPFAAGDGEEPPTGIYVVDPNANLVLRYEPGTQPKGILKDLESLLKHSTIG</sequence>
<reference evidence="6" key="1">
    <citation type="submission" date="2016-10" db="EMBL/GenBank/DDBJ databases">
        <authorList>
            <person name="Varghese N."/>
        </authorList>
    </citation>
    <scope>NUCLEOTIDE SEQUENCE [LARGE SCALE GENOMIC DNA]</scope>
    <source>
        <strain evidence="6">HL 19</strain>
    </source>
</reference>
<dbReference type="RefSeq" id="WP_054964981.1">
    <property type="nucleotide sequence ID" value="NZ_FMUN01000004.1"/>
</dbReference>
<accession>A0A0P9CX33</accession>
<name>A0A0P9CX33_9GAMM</name>
<dbReference type="EMBL" id="FMUN01000004">
    <property type="protein sequence ID" value="SCY26099.1"/>
    <property type="molecule type" value="Genomic_DNA"/>
</dbReference>
<feature type="binding site" evidence="2">
    <location>
        <position position="100"/>
    </location>
    <ligand>
        <name>Cu cation</name>
        <dbReference type="ChEBI" id="CHEBI:23378"/>
    </ligand>
</feature>
<gene>
    <name evidence="5" type="ORF">SAMN05661077_1622</name>
</gene>
<dbReference type="InterPro" id="IPR036249">
    <property type="entry name" value="Thioredoxin-like_sf"/>
</dbReference>
<evidence type="ECO:0000256" key="2">
    <source>
        <dbReference type="PIRSR" id="PIRSR603782-1"/>
    </source>
</evidence>
<dbReference type="Pfam" id="PF02630">
    <property type="entry name" value="SCO1-SenC"/>
    <property type="match status" value="1"/>
</dbReference>
<feature type="binding site" evidence="2">
    <location>
        <position position="96"/>
    </location>
    <ligand>
        <name>Cu cation</name>
        <dbReference type="ChEBI" id="CHEBI:23378"/>
    </ligand>
</feature>
<keyword evidence="4" id="KW-0812">Transmembrane</keyword>
<evidence type="ECO:0000256" key="3">
    <source>
        <dbReference type="PIRSR" id="PIRSR603782-2"/>
    </source>
</evidence>
<comment type="similarity">
    <text evidence="1">Belongs to the SCO1/2 family.</text>
</comment>
<keyword evidence="4" id="KW-1133">Transmembrane helix</keyword>
<evidence type="ECO:0000256" key="1">
    <source>
        <dbReference type="ARBA" id="ARBA00010996"/>
    </source>
</evidence>
<evidence type="ECO:0000313" key="5">
    <source>
        <dbReference type="EMBL" id="SCY26099.1"/>
    </source>
</evidence>
<dbReference type="InterPro" id="IPR003782">
    <property type="entry name" value="SCO1/SenC"/>
</dbReference>
<proteinExistence type="inferred from homology"/>